<dbReference type="Gene3D" id="1.10.10.10">
    <property type="entry name" value="Winged helix-like DNA-binding domain superfamily/Winged helix DNA-binding domain"/>
    <property type="match status" value="1"/>
</dbReference>
<organism evidence="2 3">
    <name type="scientific">Phytophthora fragariaefolia</name>
    <dbReference type="NCBI Taxonomy" id="1490495"/>
    <lineage>
        <taxon>Eukaryota</taxon>
        <taxon>Sar</taxon>
        <taxon>Stramenopiles</taxon>
        <taxon>Oomycota</taxon>
        <taxon>Peronosporomycetes</taxon>
        <taxon>Peronosporales</taxon>
        <taxon>Peronosporaceae</taxon>
        <taxon>Phytophthora</taxon>
    </lineage>
</organism>
<name>A0A9W7CTS3_9STRA</name>
<dbReference type="GO" id="GO:0005634">
    <property type="term" value="C:nucleus"/>
    <property type="evidence" value="ECO:0007669"/>
    <property type="project" value="TreeGrafter"/>
</dbReference>
<evidence type="ECO:0000313" key="3">
    <source>
        <dbReference type="Proteomes" id="UP001165121"/>
    </source>
</evidence>
<dbReference type="OrthoDB" id="94604at2759"/>
<dbReference type="InterPro" id="IPR050863">
    <property type="entry name" value="CenT-Element_Derived"/>
</dbReference>
<evidence type="ECO:0000313" key="2">
    <source>
        <dbReference type="EMBL" id="GMF41501.1"/>
    </source>
</evidence>
<accession>A0A9W7CTS3</accession>
<dbReference type="InterPro" id="IPR009057">
    <property type="entry name" value="Homeodomain-like_sf"/>
</dbReference>
<gene>
    <name evidence="2" type="ORF">Pfra01_001317900</name>
</gene>
<dbReference type="Proteomes" id="UP001165121">
    <property type="component" value="Unassembled WGS sequence"/>
</dbReference>
<feature type="domain" description="DDE-1" evidence="1">
    <location>
        <begin position="236"/>
        <end position="339"/>
    </location>
</feature>
<dbReference type="AlphaFoldDB" id="A0A9W7CTS3"/>
<evidence type="ECO:0000259" key="1">
    <source>
        <dbReference type="Pfam" id="PF03184"/>
    </source>
</evidence>
<dbReference type="EMBL" id="BSXT01001341">
    <property type="protein sequence ID" value="GMF41501.1"/>
    <property type="molecule type" value="Genomic_DNA"/>
</dbReference>
<proteinExistence type="predicted"/>
<comment type="caution">
    <text evidence="2">The sequence shown here is derived from an EMBL/GenBank/DDBJ whole genome shotgun (WGS) entry which is preliminary data.</text>
</comment>
<dbReference type="Pfam" id="PF03184">
    <property type="entry name" value="DDE_1"/>
    <property type="match status" value="1"/>
</dbReference>
<protein>
    <submittedName>
        <fullName evidence="2">Unnamed protein product</fullName>
    </submittedName>
</protein>
<dbReference type="InterPro" id="IPR036388">
    <property type="entry name" value="WH-like_DNA-bd_sf"/>
</dbReference>
<sequence>MFCFGGKTHCNGGRGGQETGGRTALATTAMKYSHFQTCTMVSIYTANEKQATIALVQAGSSIVAVAKASGIHERTVRKWLAAAKEGKYLTAARPGPKPFLPEAAEQHLYDWAVGRQLVGHSVGRSHFMPKAQEIALLCSGKSIGWWWYKRFKESFPSLTRRSAQSLVLKRNCIVSDDITTLFNTLAKLVIELNLDHKRLFNMDETAFQKQLTNRRVVAIRGSSNVWTTEPTANFHLTVVACGNEAGFMVPPAFILPGKTISSQLMTNCSVSGAAVTTSPSGFINLDIFEEWLHLFSRSVPASIPRPLVLILDGCGSHYSTDVVKVADALDILLVFLPLNGTPFCSLSTLQCSLRSRARSTT</sequence>
<dbReference type="Pfam" id="PF13384">
    <property type="entry name" value="HTH_23"/>
    <property type="match status" value="1"/>
</dbReference>
<dbReference type="InterPro" id="IPR004875">
    <property type="entry name" value="DDE_SF_endonuclease_dom"/>
</dbReference>
<keyword evidence="3" id="KW-1185">Reference proteome</keyword>
<dbReference type="SUPFAM" id="SSF46689">
    <property type="entry name" value="Homeodomain-like"/>
    <property type="match status" value="1"/>
</dbReference>
<dbReference type="GO" id="GO:0003677">
    <property type="term" value="F:DNA binding"/>
    <property type="evidence" value="ECO:0007669"/>
    <property type="project" value="TreeGrafter"/>
</dbReference>
<dbReference type="PANTHER" id="PTHR19303">
    <property type="entry name" value="TRANSPOSON"/>
    <property type="match status" value="1"/>
</dbReference>
<reference evidence="2" key="1">
    <citation type="submission" date="2023-04" db="EMBL/GenBank/DDBJ databases">
        <title>Phytophthora fragariaefolia NBRC 109709.</title>
        <authorList>
            <person name="Ichikawa N."/>
            <person name="Sato H."/>
            <person name="Tonouchi N."/>
        </authorList>
    </citation>
    <scope>NUCLEOTIDE SEQUENCE</scope>
    <source>
        <strain evidence="2">NBRC 109709</strain>
    </source>
</reference>